<name>K8ENQ5_9CHLO</name>
<dbReference type="eggNOG" id="KOG1454">
    <property type="taxonomic scope" value="Eukaryota"/>
</dbReference>
<dbReference type="Pfam" id="PF12697">
    <property type="entry name" value="Abhydrolase_6"/>
    <property type="match status" value="1"/>
</dbReference>
<dbReference type="GO" id="GO:0015996">
    <property type="term" value="P:chlorophyll catabolic process"/>
    <property type="evidence" value="ECO:0007669"/>
    <property type="project" value="InterPro"/>
</dbReference>
<evidence type="ECO:0000313" key="3">
    <source>
        <dbReference type="EMBL" id="CCO19847.1"/>
    </source>
</evidence>
<dbReference type="SUPFAM" id="SSF53474">
    <property type="entry name" value="alpha/beta-Hydrolases"/>
    <property type="match status" value="1"/>
</dbReference>
<dbReference type="RefSeq" id="XP_007508761.1">
    <property type="nucleotide sequence ID" value="XM_007508699.1"/>
</dbReference>
<dbReference type="AlphaFoldDB" id="K8ENQ5"/>
<dbReference type="GeneID" id="19011418"/>
<feature type="region of interest" description="Disordered" evidence="1">
    <location>
        <begin position="1"/>
        <end position="27"/>
    </location>
</feature>
<feature type="compositionally biased region" description="Basic and acidic residues" evidence="1">
    <location>
        <begin position="65"/>
        <end position="77"/>
    </location>
</feature>
<dbReference type="STRING" id="41875.K8ENQ5"/>
<dbReference type="InterPro" id="IPR029058">
    <property type="entry name" value="AB_hydrolase_fold"/>
</dbReference>
<organism evidence="3 4">
    <name type="scientific">Bathycoccus prasinos</name>
    <dbReference type="NCBI Taxonomy" id="41875"/>
    <lineage>
        <taxon>Eukaryota</taxon>
        <taxon>Viridiplantae</taxon>
        <taxon>Chlorophyta</taxon>
        <taxon>Mamiellophyceae</taxon>
        <taxon>Mamiellales</taxon>
        <taxon>Bathycoccaceae</taxon>
        <taxon>Bathycoccus</taxon>
    </lineage>
</organism>
<dbReference type="PANTHER" id="PTHR47280">
    <property type="entry name" value="PHEOPHYTINASE, CHLOROPLASTIC"/>
    <property type="match status" value="1"/>
</dbReference>
<evidence type="ECO:0000256" key="1">
    <source>
        <dbReference type="SAM" id="MobiDB-lite"/>
    </source>
</evidence>
<reference evidence="3 4" key="1">
    <citation type="submission" date="2011-10" db="EMBL/GenBank/DDBJ databases">
        <authorList>
            <person name="Genoscope - CEA"/>
        </authorList>
    </citation>
    <scope>NUCLEOTIDE SEQUENCE [LARGE SCALE GENOMIC DNA]</scope>
    <source>
        <strain evidence="3 4">RCC 1105</strain>
    </source>
</reference>
<dbReference type="GO" id="GO:0009507">
    <property type="term" value="C:chloroplast"/>
    <property type="evidence" value="ECO:0007669"/>
    <property type="project" value="TreeGrafter"/>
</dbReference>
<protein>
    <recommendedName>
        <fullName evidence="2">AB hydrolase-1 domain-containing protein</fullName>
    </recommendedName>
</protein>
<evidence type="ECO:0000259" key="2">
    <source>
        <dbReference type="Pfam" id="PF12697"/>
    </source>
</evidence>
<dbReference type="EMBL" id="FO082264">
    <property type="protein sequence ID" value="CCO19847.1"/>
    <property type="molecule type" value="Genomic_DNA"/>
</dbReference>
<dbReference type="GO" id="GO:0080124">
    <property type="term" value="F:pheophytinase activity"/>
    <property type="evidence" value="ECO:0007669"/>
    <property type="project" value="InterPro"/>
</dbReference>
<dbReference type="OrthoDB" id="408373at2759"/>
<dbReference type="InterPro" id="IPR000073">
    <property type="entry name" value="AB_hydrolase_1"/>
</dbReference>
<feature type="region of interest" description="Disordered" evidence="1">
    <location>
        <begin position="55"/>
        <end position="80"/>
    </location>
</feature>
<dbReference type="InterPro" id="IPR044211">
    <property type="entry name" value="PPH_chloroplastic"/>
</dbReference>
<dbReference type="Gene3D" id="3.40.50.1820">
    <property type="entry name" value="alpha/beta hydrolase"/>
    <property type="match status" value="1"/>
</dbReference>
<accession>K8ENQ5</accession>
<gene>
    <name evidence="3" type="ordered locus">Bathy15g01980</name>
</gene>
<sequence>MLAETHHRLLSSLHASTTTSTRRTRLQSSNKSGFVSFTARRLRFGTKRNTSRFRAWGKPISSSTTKDETTTETLRKDDDDEEKGAVFQGVYEFAKHRCYYERKGDVKAAKVHVIFLHGFGVGTFHYRKQLNALSDEEVCAWSMDICGQGKSWPRSGEDVRDFEYSMDSWRDQVEYFVREVVLKSSTEEAKVKVVLAGNSLGGKLALYVAATSEDITDGIILLNATPFWGFLEKRVRFLTKENEFIVKLTQPYWDNFRSKENVRMLLTLVYADKTKIEESLIENIIEPTENEFAIRAFISTFTSPKASRLSYDEMLETIRDRNESMFFKVALCYGREDPWVVPLWGQRLKRVIKNATYYELSPSGHCPNDETPEAVNAVVRSLLDEWFLNTTTTSVRRTLPKQIDGVSIELVDGSPRNVFEKVDYWKDTFVSKLLSSSSA</sequence>
<proteinExistence type="predicted"/>
<feature type="compositionally biased region" description="Low complexity" evidence="1">
    <location>
        <begin position="10"/>
        <end position="27"/>
    </location>
</feature>
<evidence type="ECO:0000313" key="4">
    <source>
        <dbReference type="Proteomes" id="UP000198341"/>
    </source>
</evidence>
<dbReference type="Proteomes" id="UP000198341">
    <property type="component" value="Chromosome 15"/>
</dbReference>
<feature type="domain" description="AB hydrolase-1" evidence="2">
    <location>
        <begin position="113"/>
        <end position="377"/>
    </location>
</feature>
<dbReference type="PANTHER" id="PTHR47280:SF1">
    <property type="entry name" value="PHEOPHYTINASE, CHLOROPLASTIC"/>
    <property type="match status" value="1"/>
</dbReference>
<keyword evidence="4" id="KW-1185">Reference proteome</keyword>
<dbReference type="KEGG" id="bpg:Bathy15g01980"/>